<evidence type="ECO:0000313" key="4">
    <source>
        <dbReference type="Proteomes" id="UP000006057"/>
    </source>
</evidence>
<dbReference type="Pfam" id="PF01796">
    <property type="entry name" value="OB_ChsH2_C"/>
    <property type="match status" value="1"/>
</dbReference>
<dbReference type="HOGENOM" id="CLU_119412_0_0_11"/>
<dbReference type="RefSeq" id="WP_014816187.1">
    <property type="nucleotide sequence ID" value="NC_018027.1"/>
</dbReference>
<gene>
    <name evidence="3" type="ordered locus">Mycch_2954</name>
</gene>
<dbReference type="KEGG" id="mcb:Mycch_2954"/>
<feature type="domain" description="ChsH2 rubredoxin-like zinc ribbon" evidence="2">
    <location>
        <begin position="20"/>
        <end position="54"/>
    </location>
</feature>
<dbReference type="InterPro" id="IPR012340">
    <property type="entry name" value="NA-bd_OB-fold"/>
</dbReference>
<dbReference type="Gene3D" id="6.10.30.10">
    <property type="match status" value="1"/>
</dbReference>
<protein>
    <submittedName>
        <fullName evidence="3">Putative nucleic-acid-binding protein containing a Zn-ribbon</fullName>
    </submittedName>
</protein>
<sequence>MSPPPRRVLPPTEGPTGFFWTMGEDGQLRFLQCDACGYRIHPPTSYCPECGGREAVPRPVSGCATLYSFTVNHQPWDGDDRPYVIGVVELVEQAGLRLMTNIVGASPDEVYIGMPLEVTFDDLDPVHLPFFRPRST</sequence>
<evidence type="ECO:0000259" key="2">
    <source>
        <dbReference type="Pfam" id="PF12172"/>
    </source>
</evidence>
<evidence type="ECO:0000259" key="1">
    <source>
        <dbReference type="Pfam" id="PF01796"/>
    </source>
</evidence>
<dbReference type="PANTHER" id="PTHR34075:SF5">
    <property type="entry name" value="BLR3430 PROTEIN"/>
    <property type="match status" value="1"/>
</dbReference>
<organism evidence="3 4">
    <name type="scientific">Mycolicibacterium chubuense (strain NBB4)</name>
    <name type="common">Mycobacterium chubuense</name>
    <dbReference type="NCBI Taxonomy" id="710421"/>
    <lineage>
        <taxon>Bacteria</taxon>
        <taxon>Bacillati</taxon>
        <taxon>Actinomycetota</taxon>
        <taxon>Actinomycetes</taxon>
        <taxon>Mycobacteriales</taxon>
        <taxon>Mycobacteriaceae</taxon>
        <taxon>Mycolicibacterium</taxon>
    </lineage>
</organism>
<accession>I4BKA3</accession>
<dbReference type="SUPFAM" id="SSF50249">
    <property type="entry name" value="Nucleic acid-binding proteins"/>
    <property type="match status" value="1"/>
</dbReference>
<dbReference type="PATRIC" id="fig|710421.3.peg.2943"/>
<dbReference type="InterPro" id="IPR052513">
    <property type="entry name" value="Thioester_dehydratase-like"/>
</dbReference>
<keyword evidence="4" id="KW-1185">Reference proteome</keyword>
<dbReference type="Pfam" id="PF12172">
    <property type="entry name" value="zf-ChsH2"/>
    <property type="match status" value="1"/>
</dbReference>
<dbReference type="PANTHER" id="PTHR34075">
    <property type="entry name" value="BLR3430 PROTEIN"/>
    <property type="match status" value="1"/>
</dbReference>
<dbReference type="EMBL" id="CP003053">
    <property type="protein sequence ID" value="AFM17710.1"/>
    <property type="molecule type" value="Genomic_DNA"/>
</dbReference>
<feature type="domain" description="ChsH2 C-terminal OB-fold" evidence="1">
    <location>
        <begin position="58"/>
        <end position="121"/>
    </location>
</feature>
<dbReference type="InterPro" id="IPR002878">
    <property type="entry name" value="ChsH2_C"/>
</dbReference>
<dbReference type="eggNOG" id="COG1545">
    <property type="taxonomic scope" value="Bacteria"/>
</dbReference>
<proteinExistence type="predicted"/>
<evidence type="ECO:0000313" key="3">
    <source>
        <dbReference type="EMBL" id="AFM17710.1"/>
    </source>
</evidence>
<dbReference type="Proteomes" id="UP000006057">
    <property type="component" value="Chromosome"/>
</dbReference>
<dbReference type="AlphaFoldDB" id="I4BKA3"/>
<name>I4BKA3_MYCCN</name>
<dbReference type="STRING" id="710421.Mycch_2954"/>
<dbReference type="InterPro" id="IPR022002">
    <property type="entry name" value="ChsH2_Znr"/>
</dbReference>
<reference evidence="3 4" key="1">
    <citation type="submission" date="2012-06" db="EMBL/GenBank/DDBJ databases">
        <title>Complete sequence of chromosome of Mycobacterium chubuense NBB4.</title>
        <authorList>
            <consortium name="US DOE Joint Genome Institute"/>
            <person name="Lucas S."/>
            <person name="Han J."/>
            <person name="Lapidus A."/>
            <person name="Cheng J.-F."/>
            <person name="Goodwin L."/>
            <person name="Pitluck S."/>
            <person name="Peters L."/>
            <person name="Mikhailova N."/>
            <person name="Teshima H."/>
            <person name="Detter J.C."/>
            <person name="Han C."/>
            <person name="Tapia R."/>
            <person name="Land M."/>
            <person name="Hauser L."/>
            <person name="Kyrpides N."/>
            <person name="Ivanova N."/>
            <person name="Pagani I."/>
            <person name="Mattes T."/>
            <person name="Holmes A."/>
            <person name="Rutledge P."/>
            <person name="Paulsen I."/>
            <person name="Coleman N."/>
            <person name="Woyke T."/>
        </authorList>
    </citation>
    <scope>NUCLEOTIDE SEQUENCE [LARGE SCALE GENOMIC DNA]</scope>
    <source>
        <strain evidence="3 4">NBB4</strain>
    </source>
</reference>